<comment type="subcellular location">
    <subcellularLocation>
        <location evidence="1">Cell membrane</location>
        <topology evidence="1">Multi-pass membrane protein</topology>
    </subcellularLocation>
</comment>
<name>A0A221P1C1_9ACTN</name>
<evidence type="ECO:0000256" key="1">
    <source>
        <dbReference type="ARBA" id="ARBA00004651"/>
    </source>
</evidence>
<accession>A0A221P1C1</accession>
<keyword evidence="3 7" id="KW-0812">Transmembrane</keyword>
<evidence type="ECO:0000256" key="6">
    <source>
        <dbReference type="ARBA" id="ARBA00038076"/>
    </source>
</evidence>
<organism evidence="10 11">
    <name type="scientific">Streptomyces pluripotens</name>
    <dbReference type="NCBI Taxonomy" id="1355015"/>
    <lineage>
        <taxon>Bacteria</taxon>
        <taxon>Bacillati</taxon>
        <taxon>Actinomycetota</taxon>
        <taxon>Actinomycetes</taxon>
        <taxon>Kitasatosporales</taxon>
        <taxon>Streptomycetaceae</taxon>
        <taxon>Streptomyces</taxon>
    </lineage>
</organism>
<evidence type="ECO:0000256" key="7">
    <source>
        <dbReference type="SAM" id="Phobius"/>
    </source>
</evidence>
<dbReference type="PANTHER" id="PTHR30572:SF4">
    <property type="entry name" value="ABC TRANSPORTER PERMEASE YTRF"/>
    <property type="match status" value="1"/>
</dbReference>
<dbReference type="Pfam" id="PF12704">
    <property type="entry name" value="MacB_PCD"/>
    <property type="match status" value="1"/>
</dbReference>
<gene>
    <name evidence="10" type="ORF">LK07_20230</name>
</gene>
<evidence type="ECO:0000256" key="2">
    <source>
        <dbReference type="ARBA" id="ARBA00022475"/>
    </source>
</evidence>
<dbReference type="PANTHER" id="PTHR30572">
    <property type="entry name" value="MEMBRANE COMPONENT OF TRANSPORTER-RELATED"/>
    <property type="match status" value="1"/>
</dbReference>
<dbReference type="InterPro" id="IPR025857">
    <property type="entry name" value="MacB_PCD"/>
</dbReference>
<dbReference type="GO" id="GO:0022857">
    <property type="term" value="F:transmembrane transporter activity"/>
    <property type="evidence" value="ECO:0007669"/>
    <property type="project" value="TreeGrafter"/>
</dbReference>
<dbReference type="RefSeq" id="WP_039654037.1">
    <property type="nucleotide sequence ID" value="NZ_CP021080.1"/>
</dbReference>
<evidence type="ECO:0000256" key="3">
    <source>
        <dbReference type="ARBA" id="ARBA00022692"/>
    </source>
</evidence>
<dbReference type="Pfam" id="PF02687">
    <property type="entry name" value="FtsX"/>
    <property type="match status" value="1"/>
</dbReference>
<feature type="transmembrane region" description="Helical" evidence="7">
    <location>
        <begin position="289"/>
        <end position="314"/>
    </location>
</feature>
<sequence length="412" mass="42995">MNPSSTAPTAFAEAATRPVRLSPLDVLGLGLLGVRTRTMRAALSALGISIGIATMIVVTGIPASSRAALLDQLTALGTNMLKVQSQPNKDQPILFPPDADRMVARIGPVTMTSAVANTHATVHRSDRIAADDYSGLTVLASRTNLLPALNASVSSGTFLTSAGEKFPTAVLGSVAATRLGIEPLRPGQPSPQIFINNHWFTVVGILTTTPLSPDIDRSVLVGWDAARTELKFDGHPTVVYVKARESAMEAVRDVLPATVYPQLPGMVQVSRPSDALAAKREAEANFSALFLGLAGVALLVGGIGVANTMVISVLERRREIGLRRALGAHRGQIRNQFLTESVILSALGGLAGVVLGILATIGYVSYQHWPVVIPLATVAEGFGGAILVGVTAGVYPSIRASRLTPTEALASA</sequence>
<feature type="transmembrane region" description="Helical" evidence="7">
    <location>
        <begin position="41"/>
        <end position="63"/>
    </location>
</feature>
<evidence type="ECO:0000259" key="8">
    <source>
        <dbReference type="Pfam" id="PF02687"/>
    </source>
</evidence>
<dbReference type="AlphaFoldDB" id="A0A221P1C1"/>
<dbReference type="OrthoDB" id="9780560at2"/>
<dbReference type="Proteomes" id="UP000031501">
    <property type="component" value="Chromosome"/>
</dbReference>
<feature type="domain" description="ABC3 transporter permease C-terminal" evidence="8">
    <location>
        <begin position="293"/>
        <end position="405"/>
    </location>
</feature>
<keyword evidence="4 7" id="KW-1133">Transmembrane helix</keyword>
<feature type="transmembrane region" description="Helical" evidence="7">
    <location>
        <begin position="342"/>
        <end position="366"/>
    </location>
</feature>
<evidence type="ECO:0000313" key="11">
    <source>
        <dbReference type="Proteomes" id="UP000031501"/>
    </source>
</evidence>
<dbReference type="GO" id="GO:0005886">
    <property type="term" value="C:plasma membrane"/>
    <property type="evidence" value="ECO:0007669"/>
    <property type="project" value="UniProtKB-SubCell"/>
</dbReference>
<feature type="domain" description="MacB-like periplasmic core" evidence="9">
    <location>
        <begin position="42"/>
        <end position="254"/>
    </location>
</feature>
<keyword evidence="5 7" id="KW-0472">Membrane</keyword>
<keyword evidence="2" id="KW-1003">Cell membrane</keyword>
<dbReference type="InterPro" id="IPR003838">
    <property type="entry name" value="ABC3_permease_C"/>
</dbReference>
<evidence type="ECO:0000259" key="9">
    <source>
        <dbReference type="Pfam" id="PF12704"/>
    </source>
</evidence>
<reference evidence="10 11" key="1">
    <citation type="submission" date="2017-07" db="EMBL/GenBank/DDBJ databases">
        <title>Genome sequence of Streptomyces pluripotens MUSC 137T.</title>
        <authorList>
            <person name="Ser H.-L."/>
            <person name="Lee L.-H."/>
        </authorList>
    </citation>
    <scope>NUCLEOTIDE SEQUENCE [LARGE SCALE GENOMIC DNA]</scope>
    <source>
        <strain evidence="10 11">MUSC 137</strain>
    </source>
</reference>
<feature type="transmembrane region" description="Helical" evidence="7">
    <location>
        <begin position="372"/>
        <end position="395"/>
    </location>
</feature>
<evidence type="ECO:0000256" key="4">
    <source>
        <dbReference type="ARBA" id="ARBA00022989"/>
    </source>
</evidence>
<dbReference type="InterPro" id="IPR050250">
    <property type="entry name" value="Macrolide_Exporter_MacB"/>
</dbReference>
<dbReference type="STRING" id="1355015.LK06_019065"/>
<evidence type="ECO:0000256" key="5">
    <source>
        <dbReference type="ARBA" id="ARBA00023136"/>
    </source>
</evidence>
<evidence type="ECO:0000313" key="10">
    <source>
        <dbReference type="EMBL" id="ASN25954.1"/>
    </source>
</evidence>
<keyword evidence="11" id="KW-1185">Reference proteome</keyword>
<proteinExistence type="inferred from homology"/>
<dbReference type="KEGG" id="splu:LK06_019065"/>
<comment type="similarity">
    <text evidence="6">Belongs to the ABC-4 integral membrane protein family.</text>
</comment>
<dbReference type="EMBL" id="CP022433">
    <property type="protein sequence ID" value="ASN25954.1"/>
    <property type="molecule type" value="Genomic_DNA"/>
</dbReference>
<protein>
    <submittedName>
        <fullName evidence="10">ABC transporter permease</fullName>
    </submittedName>
</protein>